<organism evidence="1 2">
    <name type="scientific">Acinetobacter bereziniae</name>
    <name type="common">Acinetobacter genomosp. 10</name>
    <dbReference type="NCBI Taxonomy" id="106648"/>
    <lineage>
        <taxon>Bacteria</taxon>
        <taxon>Pseudomonadati</taxon>
        <taxon>Pseudomonadota</taxon>
        <taxon>Gammaproteobacteria</taxon>
        <taxon>Moraxellales</taxon>
        <taxon>Moraxellaceae</taxon>
        <taxon>Acinetobacter</taxon>
    </lineage>
</organism>
<proteinExistence type="predicted"/>
<reference evidence="1" key="1">
    <citation type="submission" date="2022-02" db="EMBL/GenBank/DDBJ databases">
        <title>Characterization of Tn125 harboring carbapenem-resistant Acinetobacter bereziniae clinical isolates.</title>
        <authorList>
            <person name="Wong N.-K."/>
            <person name="Pan Q."/>
        </authorList>
    </citation>
    <scope>NUCLEOTIDE SEQUENCE</scope>
    <source>
        <strain evidence="1">GD03393</strain>
    </source>
</reference>
<dbReference type="AlphaFoldDB" id="A0A8I1DGC6"/>
<dbReference type="PROSITE" id="PS51257">
    <property type="entry name" value="PROKAR_LIPOPROTEIN"/>
    <property type="match status" value="1"/>
</dbReference>
<protein>
    <submittedName>
        <fullName evidence="1">Uncharacterized protein</fullName>
    </submittedName>
</protein>
<dbReference type="EMBL" id="CP092085">
    <property type="protein sequence ID" value="UUN99244.1"/>
    <property type="molecule type" value="Genomic_DNA"/>
</dbReference>
<evidence type="ECO:0000313" key="2">
    <source>
        <dbReference type="Proteomes" id="UP000644140"/>
    </source>
</evidence>
<gene>
    <name evidence="1" type="ORF">I9054_007275</name>
</gene>
<dbReference type="Proteomes" id="UP000644140">
    <property type="component" value="Chromosome"/>
</dbReference>
<evidence type="ECO:0000313" key="1">
    <source>
        <dbReference type="EMBL" id="UUN99244.1"/>
    </source>
</evidence>
<dbReference type="RefSeq" id="WP_198114670.1">
    <property type="nucleotide sequence ID" value="NZ_CP066121.1"/>
</dbReference>
<sequence length="321" mass="36452">MMKKVQKTKALSFVVLASILVSACGGNSSNSDSSGGTNNQGNTKNDVVFPVSWFAMENSYDFKTSVNSHYIIGLKLNLKENNQIIGQTIIPFKQATVESTYTIDDTDFHLTKNKLYSSENGILKKYLIDKKYPYLTYSFDVNNKTAKETLEYKTISLANQSVTSDLVSRRIFEDYEDDSAENLKKSFQKLNKTFTADAVCYQYQTTKSDEPYIEFNRDDRVFINNNIETNSLSEWMNAKEKLNLTVKTETWAGLKIAYILNSNGTIDTDEDIVIEMDNKLYNGDYTDIQVHRVDDAKDNVCSLYNESATNTLISAFELLPK</sequence>
<accession>A0A8I1DGC6</accession>
<name>A0A8I1DGC6_ACIBZ</name>